<organism evidence="8 9">
    <name type="scientific">Megalops atlanticus</name>
    <name type="common">Tarpon</name>
    <name type="synonym">Clupea gigantea</name>
    <dbReference type="NCBI Taxonomy" id="7932"/>
    <lineage>
        <taxon>Eukaryota</taxon>
        <taxon>Metazoa</taxon>
        <taxon>Chordata</taxon>
        <taxon>Craniata</taxon>
        <taxon>Vertebrata</taxon>
        <taxon>Euteleostomi</taxon>
        <taxon>Actinopterygii</taxon>
        <taxon>Neopterygii</taxon>
        <taxon>Teleostei</taxon>
        <taxon>Elopiformes</taxon>
        <taxon>Megalopidae</taxon>
        <taxon>Megalops</taxon>
    </lineage>
</organism>
<keyword evidence="2" id="KW-0963">Cytoplasm</keyword>
<dbReference type="Pfam" id="PF14443">
    <property type="entry name" value="DBC1"/>
    <property type="match status" value="1"/>
</dbReference>
<feature type="compositionally biased region" description="Basic and acidic residues" evidence="6">
    <location>
        <begin position="511"/>
        <end position="580"/>
    </location>
</feature>
<feature type="coiled-coil region" evidence="5">
    <location>
        <begin position="726"/>
        <end position="791"/>
    </location>
</feature>
<dbReference type="PANTHER" id="PTHR14304:SF12">
    <property type="entry name" value="CELL CYCLE AND APOPTOSIS REGULATOR PROTEIN 2"/>
    <property type="match status" value="1"/>
</dbReference>
<feature type="compositionally biased region" description="Pro residues" evidence="6">
    <location>
        <begin position="116"/>
        <end position="128"/>
    </location>
</feature>
<feature type="region of interest" description="Disordered" evidence="6">
    <location>
        <begin position="111"/>
        <end position="195"/>
    </location>
</feature>
<reference evidence="8" key="1">
    <citation type="submission" date="2021-01" db="EMBL/GenBank/DDBJ databases">
        <authorList>
            <person name="Zahm M."/>
            <person name="Roques C."/>
            <person name="Cabau C."/>
            <person name="Klopp C."/>
            <person name="Donnadieu C."/>
            <person name="Jouanno E."/>
            <person name="Lampietro C."/>
            <person name="Louis A."/>
            <person name="Herpin A."/>
            <person name="Echchiki A."/>
            <person name="Berthelot C."/>
            <person name="Parey E."/>
            <person name="Roest-Crollius H."/>
            <person name="Braasch I."/>
            <person name="Postlethwait J."/>
            <person name="Bobe J."/>
            <person name="Montfort J."/>
            <person name="Bouchez O."/>
            <person name="Begum T."/>
            <person name="Mejri S."/>
            <person name="Adams A."/>
            <person name="Chen W.-J."/>
            <person name="Guiguen Y."/>
        </authorList>
    </citation>
    <scope>NUCLEOTIDE SEQUENCE</scope>
    <source>
        <strain evidence="8">YG-15Mar2019-1</strain>
        <tissue evidence="8">Brain</tissue>
    </source>
</reference>
<dbReference type="Pfam" id="PF14444">
    <property type="entry name" value="S1-like"/>
    <property type="match status" value="1"/>
</dbReference>
<dbReference type="EMBL" id="JAFDVH010000006">
    <property type="protein sequence ID" value="KAG7476864.1"/>
    <property type="molecule type" value="Genomic_DNA"/>
</dbReference>
<dbReference type="OrthoDB" id="21006at2759"/>
<dbReference type="Proteomes" id="UP001046870">
    <property type="component" value="Chromosome 6"/>
</dbReference>
<comment type="subcellular location">
    <subcellularLocation>
        <location evidence="1">Cytoplasm</location>
    </subcellularLocation>
</comment>
<evidence type="ECO:0000256" key="2">
    <source>
        <dbReference type="ARBA" id="ARBA00022490"/>
    </source>
</evidence>
<dbReference type="PANTHER" id="PTHR14304">
    <property type="entry name" value="CELL DIVISION CYCLE AND APOPTOSIS REGULATOR PROTEIN"/>
    <property type="match status" value="1"/>
</dbReference>
<comment type="caution">
    <text evidence="8">The sequence shown here is derived from an EMBL/GenBank/DDBJ whole genome shotgun (WGS) entry which is preliminary data.</text>
</comment>
<protein>
    <recommendedName>
        <fullName evidence="7">DBC1/CARP1 catalytically inactive NUDIX hydrolase domain-containing protein</fullName>
    </recommendedName>
</protein>
<keyword evidence="9" id="KW-1185">Reference proteome</keyword>
<keyword evidence="4 5" id="KW-0175">Coiled coil</keyword>
<evidence type="ECO:0000256" key="3">
    <source>
        <dbReference type="ARBA" id="ARBA00022553"/>
    </source>
</evidence>
<feature type="region of interest" description="Disordered" evidence="6">
    <location>
        <begin position="405"/>
        <end position="426"/>
    </location>
</feature>
<dbReference type="InterPro" id="IPR025224">
    <property type="entry name" value="CCAR1/CCAR2"/>
</dbReference>
<dbReference type="GO" id="GO:0005634">
    <property type="term" value="C:nucleus"/>
    <property type="evidence" value="ECO:0007669"/>
    <property type="project" value="TreeGrafter"/>
</dbReference>
<dbReference type="SMART" id="SM01122">
    <property type="entry name" value="DBC1"/>
    <property type="match status" value="1"/>
</dbReference>
<dbReference type="InterPro" id="IPR025223">
    <property type="entry name" value="S1-like_RNA-bd_dom"/>
</dbReference>
<evidence type="ECO:0000256" key="1">
    <source>
        <dbReference type="ARBA" id="ARBA00004496"/>
    </source>
</evidence>
<evidence type="ECO:0000259" key="7">
    <source>
        <dbReference type="SMART" id="SM01122"/>
    </source>
</evidence>
<dbReference type="InterPro" id="IPR025954">
    <property type="entry name" value="DBC1/CARP1_inactive_NUDIX"/>
</dbReference>
<evidence type="ECO:0000256" key="4">
    <source>
        <dbReference type="ARBA" id="ARBA00023054"/>
    </source>
</evidence>
<dbReference type="GO" id="GO:0005737">
    <property type="term" value="C:cytoplasm"/>
    <property type="evidence" value="ECO:0007669"/>
    <property type="project" value="UniProtKB-SubCell"/>
</dbReference>
<proteinExistence type="predicted"/>
<evidence type="ECO:0000313" key="9">
    <source>
        <dbReference type="Proteomes" id="UP001046870"/>
    </source>
</evidence>
<keyword evidence="3" id="KW-0597">Phosphoprotein</keyword>
<gene>
    <name evidence="8" type="ORF">MATL_G00087300</name>
</gene>
<evidence type="ECO:0000256" key="6">
    <source>
        <dbReference type="SAM" id="MobiDB-lite"/>
    </source>
</evidence>
<feature type="domain" description="DBC1/CARP1 catalytically inactive NUDIX hydrolase" evidence="7">
    <location>
        <begin position="306"/>
        <end position="427"/>
    </location>
</feature>
<dbReference type="AlphaFoldDB" id="A0A9D3Q449"/>
<dbReference type="InterPro" id="IPR045353">
    <property type="entry name" value="LAIKA"/>
</dbReference>
<feature type="compositionally biased region" description="Low complexity" evidence="6">
    <location>
        <begin position="582"/>
        <end position="591"/>
    </location>
</feature>
<sequence length="827" mass="91529">MDPQSKQRVFTGVVTQLQDHYGMVDQEVHFQMSVVIGRIPQLGEKVLVKAVWDPSVSVNWTAQRVQTLNSQPFKSPPPLLPSMAPNQKPGILGSKPQPLLKSPKIPPLIPSMQQNPPKPGLLQPPPHLQSPWGAQYEGWGGGNRKRHNEGMGGRRGGRWEDGGSWGGDGVHQKRRRWRGASEEGLQKKSSPPPPQNCVLLSRFPRDSLSCDSLEVQRRYPHLPLPDSFFDLQLSWTESFPPDHALNLSGPCAFHLGAPQPLTETAPPASSTSAYMAKVMLLSIPTAEELYRQCCSLSQDQETQGGAVHPTTLIKFLLGVSGGELQVLGGRWCPHADGPNPGKDPLVLIRTAVRCVKDQTGLDLGRCSQWHKMAELRYLCGGEVETVVFFLPDVWRIVPTTEELAQLTASSQGEQEEETPPLPEEPSLVVHPCPGITLSTLPLSALLEPQSSQSQDAFEVGLMAELFSEMLQRDFGLQLYHCLCSLPQDAATHCPRPRAEESEDSGTPTADEPEKNDKEKRRSGTKDGNQRRGRREREGDRGSVENLKEEERAKDREERDEKEGEVKDGERAETVGEEGKMHSVTSDNSDSTSTKDNHRPLGWRPVLPRRVLLSWVFFDRQLLGSLREQDLQDILLSLGLHLTPAQVRDLVSRTLVEGHCQYRKLAGRWEDIESADVASKVQGNRALLPSTPVKGGVSTRRASGGSSVDVVTHKGTVLNIPNLLQSLEREEVLRQGLEQRIAALQARLVEAESEAVALKREHGEVSALKEGQDSLRERLERAEKRNSAYERSLKENAGHMIAVIEKMQKLVDKTTSLAESRLAGAENV</sequence>
<evidence type="ECO:0000256" key="5">
    <source>
        <dbReference type="SAM" id="Coils"/>
    </source>
</evidence>
<dbReference type="Pfam" id="PF19256">
    <property type="entry name" value="LAIKA"/>
    <property type="match status" value="1"/>
</dbReference>
<accession>A0A9D3Q449</accession>
<dbReference type="GO" id="GO:0006355">
    <property type="term" value="P:regulation of DNA-templated transcription"/>
    <property type="evidence" value="ECO:0007669"/>
    <property type="project" value="InterPro"/>
</dbReference>
<feature type="region of interest" description="Disordered" evidence="6">
    <location>
        <begin position="490"/>
        <end position="601"/>
    </location>
</feature>
<evidence type="ECO:0000313" key="8">
    <source>
        <dbReference type="EMBL" id="KAG7476864.1"/>
    </source>
</evidence>
<name>A0A9D3Q449_MEGAT</name>